<comment type="caution">
    <text evidence="6">The sequence shown here is derived from an EMBL/GenBank/DDBJ whole genome shotgun (WGS) entry which is preliminary data.</text>
</comment>
<evidence type="ECO:0000256" key="5">
    <source>
        <dbReference type="NCBIfam" id="TIGR00559"/>
    </source>
</evidence>
<dbReference type="InterPro" id="IPR013785">
    <property type="entry name" value="Aldolase_TIM"/>
</dbReference>
<protein>
    <recommendedName>
        <fullName evidence="4 5">Pyridoxine 5'-phosphate synthase</fullName>
        <shortName evidence="4">PNP synthase</shortName>
        <ecNumber evidence="4 5">2.6.99.2</ecNumber>
    </recommendedName>
</protein>
<evidence type="ECO:0000256" key="2">
    <source>
        <dbReference type="ARBA" id="ARBA00022679"/>
    </source>
</evidence>
<dbReference type="GO" id="GO:0033856">
    <property type="term" value="F:pyridoxine 5'-phosphate synthase activity"/>
    <property type="evidence" value="ECO:0007669"/>
    <property type="project" value="UniProtKB-EC"/>
</dbReference>
<dbReference type="SUPFAM" id="SSF63892">
    <property type="entry name" value="Pyridoxine 5'-phosphate synthase"/>
    <property type="match status" value="1"/>
</dbReference>
<feature type="binding site" evidence="4">
    <location>
        <begin position="214"/>
        <end position="215"/>
    </location>
    <ligand>
        <name>3-amino-2-oxopropyl phosphate</name>
        <dbReference type="ChEBI" id="CHEBI:57279"/>
    </ligand>
</feature>
<dbReference type="PANTHER" id="PTHR30456:SF0">
    <property type="entry name" value="PYRIDOXINE 5'-PHOSPHATE SYNTHASE"/>
    <property type="match status" value="1"/>
</dbReference>
<keyword evidence="2 4" id="KW-0808">Transferase</keyword>
<feature type="binding site" evidence="4">
    <location>
        <position position="45"/>
    </location>
    <ligand>
        <name>1-deoxy-D-xylulose 5-phosphate</name>
        <dbReference type="ChEBI" id="CHEBI:57792"/>
    </ligand>
</feature>
<feature type="binding site" evidence="4">
    <location>
        <position position="50"/>
    </location>
    <ligand>
        <name>1-deoxy-D-xylulose 5-phosphate</name>
        <dbReference type="ChEBI" id="CHEBI:57792"/>
    </ligand>
</feature>
<dbReference type="HAMAP" id="MF_00279">
    <property type="entry name" value="PdxJ"/>
    <property type="match status" value="1"/>
</dbReference>
<dbReference type="PANTHER" id="PTHR30456">
    <property type="entry name" value="PYRIDOXINE 5'-PHOSPHATE SYNTHASE"/>
    <property type="match status" value="1"/>
</dbReference>
<comment type="similarity">
    <text evidence="4">Belongs to the PNP synthase family.</text>
</comment>
<dbReference type="Pfam" id="PF03740">
    <property type="entry name" value="PdxJ"/>
    <property type="match status" value="1"/>
</dbReference>
<keyword evidence="3 4" id="KW-0664">Pyridoxine biosynthesis</keyword>
<feature type="active site" description="Proton acceptor" evidence="4">
    <location>
        <position position="43"/>
    </location>
</feature>
<dbReference type="EC" id="2.6.99.2" evidence="4 5"/>
<feature type="binding site" evidence="4">
    <location>
        <position position="18"/>
    </location>
    <ligand>
        <name>3-amino-2-oxopropyl phosphate</name>
        <dbReference type="ChEBI" id="CHEBI:57279"/>
    </ligand>
</feature>
<dbReference type="InterPro" id="IPR004569">
    <property type="entry name" value="PyrdxlP_synth_PdxJ"/>
</dbReference>
<feature type="binding site" evidence="4">
    <location>
        <position position="193"/>
    </location>
    <ligand>
        <name>3-amino-2-oxopropyl phosphate</name>
        <dbReference type="ChEBI" id="CHEBI:57279"/>
    </ligand>
</feature>
<evidence type="ECO:0000313" key="6">
    <source>
        <dbReference type="EMBL" id="MFC1848796.1"/>
    </source>
</evidence>
<keyword evidence="7" id="KW-1185">Reference proteome</keyword>
<feature type="active site" description="Proton acceptor" evidence="4">
    <location>
        <position position="71"/>
    </location>
</feature>
<dbReference type="CDD" id="cd00003">
    <property type="entry name" value="PNPsynthase"/>
    <property type="match status" value="1"/>
</dbReference>
<accession>A0ABV6YRQ0</accession>
<evidence type="ECO:0000313" key="7">
    <source>
        <dbReference type="Proteomes" id="UP001594351"/>
    </source>
</evidence>
<feature type="binding site" evidence="4">
    <location>
        <begin position="9"/>
        <end position="10"/>
    </location>
    <ligand>
        <name>1-deoxy-D-xylulose 5-phosphate</name>
        <dbReference type="ChEBI" id="CHEBI:57792"/>
    </ligand>
</feature>
<evidence type="ECO:0000256" key="3">
    <source>
        <dbReference type="ARBA" id="ARBA00023096"/>
    </source>
</evidence>
<dbReference type="EMBL" id="JBHPBY010000007">
    <property type="protein sequence ID" value="MFC1848796.1"/>
    <property type="molecule type" value="Genomic_DNA"/>
</dbReference>
<comment type="pathway">
    <text evidence="4">Cofactor biosynthesis; pyridoxine 5'-phosphate biosynthesis; pyridoxine 5'-phosphate from D-erythrose 4-phosphate: step 5/5.</text>
</comment>
<feature type="binding site" evidence="4">
    <location>
        <position position="7"/>
    </location>
    <ligand>
        <name>3-amino-2-oxopropyl phosphate</name>
        <dbReference type="ChEBI" id="CHEBI:57279"/>
    </ligand>
</feature>
<comment type="subcellular location">
    <subcellularLocation>
        <location evidence="4">Cytoplasm</location>
    </subcellularLocation>
</comment>
<reference evidence="6 7" key="1">
    <citation type="submission" date="2024-09" db="EMBL/GenBank/DDBJ databases">
        <title>Laminarin stimulates single cell rates of sulfate reduction while oxygen inhibits transcriptomic activity in coastal marine sediment.</title>
        <authorList>
            <person name="Lindsay M."/>
            <person name="Orcutt B."/>
            <person name="Emerson D."/>
            <person name="Stepanauskas R."/>
            <person name="D'Angelo T."/>
        </authorList>
    </citation>
    <scope>NUCLEOTIDE SEQUENCE [LARGE SCALE GENOMIC DNA]</scope>
    <source>
        <strain evidence="6">SAG AM-311-K15</strain>
    </source>
</reference>
<comment type="subunit">
    <text evidence="4">Homooctamer; tetramer of dimers.</text>
</comment>
<evidence type="ECO:0000256" key="4">
    <source>
        <dbReference type="HAMAP-Rule" id="MF_00279"/>
    </source>
</evidence>
<feature type="active site" description="Proton donor" evidence="4">
    <location>
        <position position="192"/>
    </location>
</feature>
<organism evidence="6 7">
    <name type="scientific">candidate division CSSED10-310 bacterium</name>
    <dbReference type="NCBI Taxonomy" id="2855610"/>
    <lineage>
        <taxon>Bacteria</taxon>
        <taxon>Bacteria division CSSED10-310</taxon>
    </lineage>
</organism>
<gene>
    <name evidence="4" type="primary">pdxJ</name>
    <name evidence="6" type="ORF">ACFL27_01190</name>
</gene>
<sequence length="239" mass="26391">MTTLGVNLDHIATIREARKTNEPDPVLGAYIIELAGAHGVTIHLREDRRHIQDRDLHLFRKVVTKLKLNLEMATTDEMLAMATDIMPDQVTLVPEKRAEITTEGGLDIINHGQTVQNAVNTLKKVGIETSLFIDPYPEIIRQAKKLGADAIELHTGEYAAAKDFVSQKQELRKLQENATLGAELGLIVLAGHGLTYQNVTPVSVIIEVQELNIGHSIISRAVYVGLERAIREMLALLKG</sequence>
<name>A0ABV6YRQ0_UNCC1</name>
<dbReference type="Gene3D" id="3.20.20.70">
    <property type="entry name" value="Aldolase class I"/>
    <property type="match status" value="1"/>
</dbReference>
<dbReference type="InterPro" id="IPR036130">
    <property type="entry name" value="Pyridoxine-5'_phos_synth"/>
</dbReference>
<dbReference type="NCBIfam" id="NF003627">
    <property type="entry name" value="PRK05265.1-5"/>
    <property type="match status" value="1"/>
</dbReference>
<dbReference type="NCBIfam" id="NF003625">
    <property type="entry name" value="PRK05265.1-3"/>
    <property type="match status" value="1"/>
</dbReference>
<feature type="site" description="Transition state stabilizer" evidence="4">
    <location>
        <position position="152"/>
    </location>
</feature>
<comment type="function">
    <text evidence="4">Catalyzes the complicated ring closure reaction between the two acyclic compounds 1-deoxy-D-xylulose-5-phosphate (DXP) and 3-amino-2-oxopropyl phosphate (1-amino-acetone-3-phosphate or AAP) to form pyridoxine 5'-phosphate (PNP) and inorganic phosphate.</text>
</comment>
<keyword evidence="1 4" id="KW-0963">Cytoplasm</keyword>
<proteinExistence type="inferred from homology"/>
<evidence type="ECO:0000256" key="1">
    <source>
        <dbReference type="ARBA" id="ARBA00022490"/>
    </source>
</evidence>
<dbReference type="Proteomes" id="UP001594351">
    <property type="component" value="Unassembled WGS sequence"/>
</dbReference>
<dbReference type="NCBIfam" id="TIGR00559">
    <property type="entry name" value="pdxJ"/>
    <property type="match status" value="1"/>
</dbReference>
<feature type="binding site" evidence="4">
    <location>
        <position position="101"/>
    </location>
    <ligand>
        <name>1-deoxy-D-xylulose 5-phosphate</name>
        <dbReference type="ChEBI" id="CHEBI:57792"/>
    </ligand>
</feature>
<comment type="catalytic activity">
    <reaction evidence="4">
        <text>3-amino-2-oxopropyl phosphate + 1-deoxy-D-xylulose 5-phosphate = pyridoxine 5'-phosphate + phosphate + 2 H2O + H(+)</text>
        <dbReference type="Rhea" id="RHEA:15265"/>
        <dbReference type="ChEBI" id="CHEBI:15377"/>
        <dbReference type="ChEBI" id="CHEBI:15378"/>
        <dbReference type="ChEBI" id="CHEBI:43474"/>
        <dbReference type="ChEBI" id="CHEBI:57279"/>
        <dbReference type="ChEBI" id="CHEBI:57792"/>
        <dbReference type="ChEBI" id="CHEBI:58589"/>
        <dbReference type="EC" id="2.6.99.2"/>
    </reaction>
</comment>